<dbReference type="Proteomes" id="UP000237347">
    <property type="component" value="Unassembled WGS sequence"/>
</dbReference>
<dbReference type="Pfam" id="PF00651">
    <property type="entry name" value="BTB"/>
    <property type="match status" value="1"/>
</dbReference>
<evidence type="ECO:0000256" key="3">
    <source>
        <dbReference type="PROSITE-ProRule" id="PRU00982"/>
    </source>
</evidence>
<dbReference type="InterPro" id="IPR027356">
    <property type="entry name" value="NPH3_dom"/>
</dbReference>
<protein>
    <submittedName>
        <fullName evidence="6">Btb/poz domain-containing protein npy2</fullName>
    </submittedName>
</protein>
<keyword evidence="2" id="KW-0833">Ubl conjugation pathway</keyword>
<dbReference type="Gene3D" id="3.30.710.10">
    <property type="entry name" value="Potassium Channel Kv1.1, Chain A"/>
    <property type="match status" value="1"/>
</dbReference>
<feature type="domain" description="BTB" evidence="4">
    <location>
        <begin position="11"/>
        <end position="79"/>
    </location>
</feature>
<evidence type="ECO:0000313" key="7">
    <source>
        <dbReference type="Proteomes" id="UP000237347"/>
    </source>
</evidence>
<evidence type="ECO:0000256" key="1">
    <source>
        <dbReference type="ARBA" id="ARBA00004906"/>
    </source>
</evidence>
<dbReference type="InterPro" id="IPR011333">
    <property type="entry name" value="SKP1/BTB/POZ_sf"/>
</dbReference>
<evidence type="ECO:0000256" key="2">
    <source>
        <dbReference type="ARBA" id="ARBA00022786"/>
    </source>
</evidence>
<comment type="pathway">
    <text evidence="1">Protein modification; protein ubiquitination.</text>
</comment>
<dbReference type="InterPro" id="IPR000210">
    <property type="entry name" value="BTB/POZ_dom"/>
</dbReference>
<gene>
    <name evidence="6" type="primary">NPY2_0</name>
    <name evidence="6" type="ORF">CFP56_003441</name>
</gene>
<evidence type="ECO:0000259" key="5">
    <source>
        <dbReference type="PROSITE" id="PS51649"/>
    </source>
</evidence>
<comment type="similarity">
    <text evidence="3">Belongs to the NPH3 family.</text>
</comment>
<name>A0AAW0LCG9_QUESU</name>
<dbReference type="Pfam" id="PF03000">
    <property type="entry name" value="NPH3"/>
    <property type="match status" value="1"/>
</dbReference>
<evidence type="ECO:0000313" key="6">
    <source>
        <dbReference type="EMBL" id="KAK7849174.1"/>
    </source>
</evidence>
<dbReference type="InterPro" id="IPR043454">
    <property type="entry name" value="NPH3/RPT2-like"/>
</dbReference>
<dbReference type="PROSITE" id="PS50097">
    <property type="entry name" value="BTB"/>
    <property type="match status" value="1"/>
</dbReference>
<dbReference type="SUPFAM" id="SSF54695">
    <property type="entry name" value="POZ domain"/>
    <property type="match status" value="1"/>
</dbReference>
<sequence length="284" mass="31295">MCRYVASELATDIILIVGDVKLYLHKFPLLSKSARLQKLVATTNEENADEVHISDIPGGPAAFEICVKFCYGMTATLNAYNAAAARYSIIVLQTTKTLLPLSKDLKVVSICFDSIATKAGVDVSKVDWSYTYNRKKLPEENGNDPNWNGVRNGLVPKVWIVSNDVLGAALKVYAYRRLPDFSKGEVAKDELVRRIGQQLEEASVNDLLIGAPEEETTMYDDELQETRKPGILSDASKLMVAKLIDGYHAEISKDANPPLLSFIDLAEMVSGISRPAHDGLLPRH</sequence>
<proteinExistence type="inferred from homology"/>
<reference evidence="6 7" key="1">
    <citation type="journal article" date="2018" name="Sci. Data">
        <title>The draft genome sequence of cork oak.</title>
        <authorList>
            <person name="Ramos A.M."/>
            <person name="Usie A."/>
            <person name="Barbosa P."/>
            <person name="Barros P.M."/>
            <person name="Capote T."/>
            <person name="Chaves I."/>
            <person name="Simoes F."/>
            <person name="Abreu I."/>
            <person name="Carrasquinho I."/>
            <person name="Faro C."/>
            <person name="Guimaraes J.B."/>
            <person name="Mendonca D."/>
            <person name="Nobrega F."/>
            <person name="Rodrigues L."/>
            <person name="Saibo N.J.M."/>
            <person name="Varela M.C."/>
            <person name="Egas C."/>
            <person name="Matos J."/>
            <person name="Miguel C.M."/>
            <person name="Oliveira M.M."/>
            <person name="Ricardo C.P."/>
            <person name="Goncalves S."/>
        </authorList>
    </citation>
    <scope>NUCLEOTIDE SEQUENCE [LARGE SCALE GENOMIC DNA]</scope>
    <source>
        <strain evidence="7">cv. HL8</strain>
    </source>
</reference>
<dbReference type="PANTHER" id="PTHR32370">
    <property type="entry name" value="OS12G0117600 PROTEIN"/>
    <property type="match status" value="1"/>
</dbReference>
<dbReference type="PROSITE" id="PS51649">
    <property type="entry name" value="NPH3"/>
    <property type="match status" value="1"/>
</dbReference>
<evidence type="ECO:0000259" key="4">
    <source>
        <dbReference type="PROSITE" id="PS50097"/>
    </source>
</evidence>
<feature type="domain" description="NPH3" evidence="5">
    <location>
        <begin position="188"/>
        <end position="284"/>
    </location>
</feature>
<comment type="caution">
    <text evidence="6">The sequence shown here is derived from an EMBL/GenBank/DDBJ whole genome shotgun (WGS) entry which is preliminary data.</text>
</comment>
<keyword evidence="7" id="KW-1185">Reference proteome</keyword>
<accession>A0AAW0LCG9</accession>
<dbReference type="AlphaFoldDB" id="A0AAW0LCG9"/>
<dbReference type="EMBL" id="PKMF04000117">
    <property type="protein sequence ID" value="KAK7849174.1"/>
    <property type="molecule type" value="Genomic_DNA"/>
</dbReference>
<organism evidence="6 7">
    <name type="scientific">Quercus suber</name>
    <name type="common">Cork oak</name>
    <dbReference type="NCBI Taxonomy" id="58331"/>
    <lineage>
        <taxon>Eukaryota</taxon>
        <taxon>Viridiplantae</taxon>
        <taxon>Streptophyta</taxon>
        <taxon>Embryophyta</taxon>
        <taxon>Tracheophyta</taxon>
        <taxon>Spermatophyta</taxon>
        <taxon>Magnoliopsida</taxon>
        <taxon>eudicotyledons</taxon>
        <taxon>Gunneridae</taxon>
        <taxon>Pentapetalae</taxon>
        <taxon>rosids</taxon>
        <taxon>fabids</taxon>
        <taxon>Fagales</taxon>
        <taxon>Fagaceae</taxon>
        <taxon>Quercus</taxon>
    </lineage>
</organism>